<dbReference type="STRING" id="97359.A0A550CQJ9"/>
<evidence type="ECO:0000259" key="1">
    <source>
        <dbReference type="Pfam" id="PF02558"/>
    </source>
</evidence>
<evidence type="ECO:0000313" key="3">
    <source>
        <dbReference type="EMBL" id="TRM67019.1"/>
    </source>
</evidence>
<dbReference type="OrthoDB" id="3609at2759"/>
<dbReference type="Pfam" id="PF02558">
    <property type="entry name" value="ApbA"/>
    <property type="match status" value="1"/>
</dbReference>
<organism evidence="3 4">
    <name type="scientific">Schizophyllum amplum</name>
    <dbReference type="NCBI Taxonomy" id="97359"/>
    <lineage>
        <taxon>Eukaryota</taxon>
        <taxon>Fungi</taxon>
        <taxon>Dikarya</taxon>
        <taxon>Basidiomycota</taxon>
        <taxon>Agaricomycotina</taxon>
        <taxon>Agaricomycetes</taxon>
        <taxon>Agaricomycetidae</taxon>
        <taxon>Agaricales</taxon>
        <taxon>Schizophyllaceae</taxon>
        <taxon>Schizophyllum</taxon>
    </lineage>
</organism>
<name>A0A550CQJ9_9AGAR</name>
<dbReference type="InterPro" id="IPR008927">
    <property type="entry name" value="6-PGluconate_DH-like_C_sf"/>
</dbReference>
<sequence>MAAPLKEVLLVGYGGVGAIYSLILKRSGLARVTVAARSNYALANSEGMHFKSQKYGEITGWKPDRLVSSVAAAADQTYSYVFLTTKCIPDIIKTPALVAPLLSAPYADEHRQPVYVLMQNGINVEKDLYDAVKALGKGEPRIDRVTLGIYRPHDFTTTTNTPAEQAILDDIAAMLSAGGSTVDVVPEIQRKKFAKNFWNVGFSSFATLTGYTVPALFRPPPREGEVYARPGGQAGEQGQSAPYVFPKTADKISEYAIEGLRGVLRELVDVGRALGFPDSDDGLPSSLVDSTIENTRKVQSAPHMAHIPSMLLDAQKGYPIEVEAIVGEVVRMARERGVQVPRVELLYALLLVKQNQILREQAEKSGRS</sequence>
<dbReference type="Pfam" id="PF08546">
    <property type="entry name" value="ApbA_C"/>
    <property type="match status" value="1"/>
</dbReference>
<dbReference type="Gene3D" id="3.40.50.720">
    <property type="entry name" value="NAD(P)-binding Rossmann-like Domain"/>
    <property type="match status" value="1"/>
</dbReference>
<feature type="domain" description="Ketopantoate reductase N-terminal" evidence="1">
    <location>
        <begin position="8"/>
        <end position="132"/>
    </location>
</feature>
<dbReference type="AlphaFoldDB" id="A0A550CQJ9"/>
<gene>
    <name evidence="3" type="ORF">BD626DRAFT_484519</name>
</gene>
<reference evidence="3 4" key="1">
    <citation type="journal article" date="2019" name="New Phytol.">
        <title>Comparative genomics reveals unique wood-decay strategies and fruiting body development in the Schizophyllaceae.</title>
        <authorList>
            <person name="Almasi E."/>
            <person name="Sahu N."/>
            <person name="Krizsan K."/>
            <person name="Balint B."/>
            <person name="Kovacs G.M."/>
            <person name="Kiss B."/>
            <person name="Cseklye J."/>
            <person name="Drula E."/>
            <person name="Henrissat B."/>
            <person name="Nagy I."/>
            <person name="Chovatia M."/>
            <person name="Adam C."/>
            <person name="LaButti K."/>
            <person name="Lipzen A."/>
            <person name="Riley R."/>
            <person name="Grigoriev I.V."/>
            <person name="Nagy L.G."/>
        </authorList>
    </citation>
    <scope>NUCLEOTIDE SEQUENCE [LARGE SCALE GENOMIC DNA]</scope>
    <source>
        <strain evidence="3 4">NL-1724</strain>
    </source>
</reference>
<dbReference type="Proteomes" id="UP000320762">
    <property type="component" value="Unassembled WGS sequence"/>
</dbReference>
<dbReference type="PANTHER" id="PTHR21708:SF43">
    <property type="entry name" value="KETOPANTOATE REDUCTASE C-TERMINAL DOMAIN-CONTAINING PROTEIN"/>
    <property type="match status" value="1"/>
</dbReference>
<dbReference type="InterPro" id="IPR013332">
    <property type="entry name" value="KPR_N"/>
</dbReference>
<comment type="caution">
    <text evidence="3">The sequence shown here is derived from an EMBL/GenBank/DDBJ whole genome shotgun (WGS) entry which is preliminary data.</text>
</comment>
<dbReference type="InterPro" id="IPR051402">
    <property type="entry name" value="KPR-Related"/>
</dbReference>
<dbReference type="PANTHER" id="PTHR21708">
    <property type="entry name" value="PROBABLE 2-DEHYDROPANTOATE 2-REDUCTASE"/>
    <property type="match status" value="1"/>
</dbReference>
<evidence type="ECO:0000313" key="4">
    <source>
        <dbReference type="Proteomes" id="UP000320762"/>
    </source>
</evidence>
<evidence type="ECO:0000259" key="2">
    <source>
        <dbReference type="Pfam" id="PF08546"/>
    </source>
</evidence>
<protein>
    <submittedName>
        <fullName evidence="3">Ketopantoate reductase PanE/ApbA C terminal-domain-containing protein</fullName>
    </submittedName>
</protein>
<dbReference type="Gene3D" id="1.10.1040.10">
    <property type="entry name" value="N-(1-d-carboxylethyl)-l-norvaline Dehydrogenase, domain 2"/>
    <property type="match status" value="1"/>
</dbReference>
<dbReference type="SUPFAM" id="SSF48179">
    <property type="entry name" value="6-phosphogluconate dehydrogenase C-terminal domain-like"/>
    <property type="match status" value="1"/>
</dbReference>
<proteinExistence type="predicted"/>
<keyword evidence="4" id="KW-1185">Reference proteome</keyword>
<feature type="domain" description="Ketopantoate reductase C-terminal" evidence="2">
    <location>
        <begin position="256"/>
        <end position="353"/>
    </location>
</feature>
<dbReference type="GO" id="GO:0005737">
    <property type="term" value="C:cytoplasm"/>
    <property type="evidence" value="ECO:0007669"/>
    <property type="project" value="TreeGrafter"/>
</dbReference>
<accession>A0A550CQJ9</accession>
<dbReference type="InterPro" id="IPR013328">
    <property type="entry name" value="6PGD_dom2"/>
</dbReference>
<dbReference type="InterPro" id="IPR013752">
    <property type="entry name" value="KPA_reductase"/>
</dbReference>
<dbReference type="EMBL" id="VDMD01000003">
    <property type="protein sequence ID" value="TRM67019.1"/>
    <property type="molecule type" value="Genomic_DNA"/>
</dbReference>